<dbReference type="SUPFAM" id="SSF51735">
    <property type="entry name" value="NAD(P)-binding Rossmann-fold domains"/>
    <property type="match status" value="1"/>
</dbReference>
<comment type="similarity">
    <text evidence="1 4">Belongs to the short-chain dehydrogenases/reductases (SDR) family.</text>
</comment>
<evidence type="ECO:0000313" key="5">
    <source>
        <dbReference type="EMBL" id="RNE95048.1"/>
    </source>
</evidence>
<dbReference type="PANTHER" id="PTHR43963">
    <property type="entry name" value="CARBONYL REDUCTASE 1-RELATED"/>
    <property type="match status" value="1"/>
</dbReference>
<keyword evidence="6" id="KW-1185">Reference proteome</keyword>
<proteinExistence type="inferred from homology"/>
<dbReference type="GeneID" id="40323829"/>
<evidence type="ECO:0000256" key="2">
    <source>
        <dbReference type="ARBA" id="ARBA00022857"/>
    </source>
</evidence>
<evidence type="ECO:0000256" key="3">
    <source>
        <dbReference type="ARBA" id="ARBA00023002"/>
    </source>
</evidence>
<dbReference type="PANTHER" id="PTHR43963:SF6">
    <property type="entry name" value="CHAIN DEHYDROGENASE FAMILY PROTEIN, PUTATIVE (AFU_ORTHOLOGUE AFUA_3G15350)-RELATED"/>
    <property type="match status" value="1"/>
</dbReference>
<dbReference type="Pfam" id="PF00106">
    <property type="entry name" value="adh_short"/>
    <property type="match status" value="1"/>
</dbReference>
<name>A0A422MP99_9TRYP</name>
<dbReference type="AlphaFoldDB" id="A0A422MP99"/>
<dbReference type="InterPro" id="IPR036291">
    <property type="entry name" value="NAD(P)-bd_dom_sf"/>
</dbReference>
<gene>
    <name evidence="5" type="ORF">Tco025E_10218</name>
</gene>
<organism evidence="5 6">
    <name type="scientific">Trypanosoma conorhini</name>
    <dbReference type="NCBI Taxonomy" id="83891"/>
    <lineage>
        <taxon>Eukaryota</taxon>
        <taxon>Discoba</taxon>
        <taxon>Euglenozoa</taxon>
        <taxon>Kinetoplastea</taxon>
        <taxon>Metakinetoplastina</taxon>
        <taxon>Trypanosomatida</taxon>
        <taxon>Trypanosomatidae</taxon>
        <taxon>Trypanosoma</taxon>
    </lineage>
</organism>
<dbReference type="EMBL" id="MKKU01001541">
    <property type="protein sequence ID" value="RNE95048.1"/>
    <property type="molecule type" value="Genomic_DNA"/>
</dbReference>
<sequence>MSSKVACITGANRGIGFEIAKKLASQGFTIIMACRNESSANVAELELKKSLEGVKVAHVCVDLAAPETATTAALKVGEMFPGGIDIMVNNAGFAYHHDAQEPFYQQAMDSIKINYYGTVAVCEAMLPHIKSGGRLINVSSMSGSLLRLSNENLVARWRGCVSKQDIEVLLQEFVDLTKTDGKHLAAGWPNSAYGVSKLAVTTYTRILGRSTPGIHIFSCCPGSCRTNMSTFTGEKTAEEGADTPVWLAVSQEALQTVPQGAFATERHYIRE</sequence>
<keyword evidence="3" id="KW-0560">Oxidoreductase</keyword>
<keyword evidence="2" id="KW-0521">NADP</keyword>
<dbReference type="PROSITE" id="PS00061">
    <property type="entry name" value="ADH_SHORT"/>
    <property type="match status" value="1"/>
</dbReference>
<comment type="caution">
    <text evidence="5">The sequence shown here is derived from an EMBL/GenBank/DDBJ whole genome shotgun (WGS) entry which is preliminary data.</text>
</comment>
<dbReference type="GO" id="GO:0016491">
    <property type="term" value="F:oxidoreductase activity"/>
    <property type="evidence" value="ECO:0007669"/>
    <property type="project" value="UniProtKB-KW"/>
</dbReference>
<dbReference type="InterPro" id="IPR020904">
    <property type="entry name" value="Sc_DH/Rdtase_CS"/>
</dbReference>
<dbReference type="Proteomes" id="UP000284403">
    <property type="component" value="Unassembled WGS sequence"/>
</dbReference>
<dbReference type="Gene3D" id="3.40.50.720">
    <property type="entry name" value="NAD(P)-binding Rossmann-like Domain"/>
    <property type="match status" value="1"/>
</dbReference>
<evidence type="ECO:0000256" key="4">
    <source>
        <dbReference type="RuleBase" id="RU000363"/>
    </source>
</evidence>
<dbReference type="PRINTS" id="PR00080">
    <property type="entry name" value="SDRFAMILY"/>
</dbReference>
<dbReference type="PROSITE" id="PS51257">
    <property type="entry name" value="PROKAR_LIPOPROTEIN"/>
    <property type="match status" value="1"/>
</dbReference>
<dbReference type="OrthoDB" id="47007at2759"/>
<dbReference type="InterPro" id="IPR002347">
    <property type="entry name" value="SDR_fam"/>
</dbReference>
<dbReference type="PRINTS" id="PR00081">
    <property type="entry name" value="GDHRDH"/>
</dbReference>
<dbReference type="RefSeq" id="XP_029222903.1">
    <property type="nucleotide sequence ID" value="XM_029377001.1"/>
</dbReference>
<protein>
    <submittedName>
        <fullName evidence="5">Carbonyl reductase 1</fullName>
    </submittedName>
</protein>
<reference evidence="5 6" key="1">
    <citation type="journal article" date="2018" name="BMC Genomics">
        <title>Genomic comparison of Trypanosoma conorhini and Trypanosoma rangeli to Trypanosoma cruzi strains of high and low virulence.</title>
        <authorList>
            <person name="Bradwell K.R."/>
            <person name="Koparde V.N."/>
            <person name="Matveyev A.V."/>
            <person name="Serrano M.G."/>
            <person name="Alves J.M."/>
            <person name="Parikh H."/>
            <person name="Huang B."/>
            <person name="Lee V."/>
            <person name="Espinosa-Alvarez O."/>
            <person name="Ortiz P.A."/>
            <person name="Costa-Martins A.G."/>
            <person name="Teixeira M.M."/>
            <person name="Buck G.A."/>
        </authorList>
    </citation>
    <scope>NUCLEOTIDE SEQUENCE [LARGE SCALE GENOMIC DNA]</scope>
    <source>
        <strain evidence="5 6">025E</strain>
    </source>
</reference>
<accession>A0A422MP99</accession>
<evidence type="ECO:0000256" key="1">
    <source>
        <dbReference type="ARBA" id="ARBA00006484"/>
    </source>
</evidence>
<evidence type="ECO:0000313" key="6">
    <source>
        <dbReference type="Proteomes" id="UP000284403"/>
    </source>
</evidence>